<dbReference type="Pfam" id="PF01934">
    <property type="entry name" value="HepT-like"/>
    <property type="match status" value="1"/>
</dbReference>
<dbReference type="EMBL" id="FTNC01000007">
    <property type="protein sequence ID" value="SIQ68658.1"/>
    <property type="molecule type" value="Genomic_DNA"/>
</dbReference>
<evidence type="ECO:0000256" key="1">
    <source>
        <dbReference type="ARBA" id="ARBA00022553"/>
    </source>
</evidence>
<dbReference type="Proteomes" id="UP000185669">
    <property type="component" value="Unassembled WGS sequence"/>
</dbReference>
<accession>A0A1N6USP7</accession>
<dbReference type="InterPro" id="IPR051813">
    <property type="entry name" value="HepT_RNase_toxin"/>
</dbReference>
<evidence type="ECO:0000313" key="8">
    <source>
        <dbReference type="Proteomes" id="UP000185669"/>
    </source>
</evidence>
<evidence type="ECO:0000313" key="7">
    <source>
        <dbReference type="EMBL" id="SIQ68658.1"/>
    </source>
</evidence>
<proteinExistence type="inferred from homology"/>
<keyword evidence="1" id="KW-0597">Phosphoprotein</keyword>
<protein>
    <submittedName>
        <fullName evidence="7">Uncharacterized conserved protein, contains HEPN domain</fullName>
    </submittedName>
</protein>
<dbReference type="InterPro" id="IPR037038">
    <property type="entry name" value="HepT-like_sf"/>
</dbReference>
<dbReference type="GO" id="GO:0110001">
    <property type="term" value="C:toxin-antitoxin complex"/>
    <property type="evidence" value="ECO:0007669"/>
    <property type="project" value="InterPro"/>
</dbReference>
<keyword evidence="2" id="KW-1277">Toxin-antitoxin system</keyword>
<evidence type="ECO:0000256" key="4">
    <source>
        <dbReference type="ARBA" id="ARBA00022741"/>
    </source>
</evidence>
<sequence length="111" mass="13097">MRRPEVYLKDILNSTNKVQNYSGDMSFEEFKEKEMVQDAILRNLEIIGEAVKNIPADIREEYPDLEWRKIAGLRDILIHDYFGVDLEIVWNVIENKIPQLKIAIEDILNHI</sequence>
<reference evidence="8" key="1">
    <citation type="submission" date="2017-01" db="EMBL/GenBank/DDBJ databases">
        <authorList>
            <person name="Varghese N."/>
            <person name="Submissions S."/>
        </authorList>
    </citation>
    <scope>NUCLEOTIDE SEQUENCE [LARGE SCALE GENOMIC DNA]</scope>
    <source>
        <strain evidence="8">ATCC 700103</strain>
    </source>
</reference>
<gene>
    <name evidence="7" type="ORF">SAMN05421834_10715</name>
</gene>
<dbReference type="STRING" id="56779.SAMN05421834_10715"/>
<dbReference type="InterPro" id="IPR008201">
    <property type="entry name" value="HepT-like"/>
</dbReference>
<keyword evidence="3" id="KW-0540">Nuclease</keyword>
<dbReference type="GO" id="GO:0016787">
    <property type="term" value="F:hydrolase activity"/>
    <property type="evidence" value="ECO:0007669"/>
    <property type="project" value="UniProtKB-KW"/>
</dbReference>
<keyword evidence="4" id="KW-0547">Nucleotide-binding</keyword>
<comment type="similarity">
    <text evidence="6">Belongs to the HepT RNase toxin family.</text>
</comment>
<name>A0A1N6USP7_9FIRM</name>
<dbReference type="AlphaFoldDB" id="A0A1N6USP7"/>
<dbReference type="GO" id="GO:0004540">
    <property type="term" value="F:RNA nuclease activity"/>
    <property type="evidence" value="ECO:0007669"/>
    <property type="project" value="InterPro"/>
</dbReference>
<dbReference type="RefSeq" id="WP_076544495.1">
    <property type="nucleotide sequence ID" value="NZ_FTNC01000007.1"/>
</dbReference>
<dbReference type="GO" id="GO:0000166">
    <property type="term" value="F:nucleotide binding"/>
    <property type="evidence" value="ECO:0007669"/>
    <property type="project" value="UniProtKB-KW"/>
</dbReference>
<keyword evidence="8" id="KW-1185">Reference proteome</keyword>
<evidence type="ECO:0000256" key="6">
    <source>
        <dbReference type="ARBA" id="ARBA00024207"/>
    </source>
</evidence>
<organism evidence="7 8">
    <name type="scientific">Halanaerobium kushneri</name>
    <dbReference type="NCBI Taxonomy" id="56779"/>
    <lineage>
        <taxon>Bacteria</taxon>
        <taxon>Bacillati</taxon>
        <taxon>Bacillota</taxon>
        <taxon>Clostridia</taxon>
        <taxon>Halanaerobiales</taxon>
        <taxon>Halanaerobiaceae</taxon>
        <taxon>Halanaerobium</taxon>
    </lineage>
</organism>
<dbReference type="PANTHER" id="PTHR34139:SF1">
    <property type="entry name" value="RNASE MJ1380-RELATED"/>
    <property type="match status" value="1"/>
</dbReference>
<evidence type="ECO:0000256" key="3">
    <source>
        <dbReference type="ARBA" id="ARBA00022722"/>
    </source>
</evidence>
<evidence type="ECO:0000256" key="5">
    <source>
        <dbReference type="ARBA" id="ARBA00022801"/>
    </source>
</evidence>
<dbReference type="OrthoDB" id="9810538at2"/>
<keyword evidence="5" id="KW-0378">Hydrolase</keyword>
<dbReference type="Gene3D" id="1.20.120.580">
    <property type="entry name" value="bsu32300-like"/>
    <property type="match status" value="1"/>
</dbReference>
<dbReference type="PANTHER" id="PTHR34139">
    <property type="entry name" value="UPF0331 PROTEIN MJ0127"/>
    <property type="match status" value="1"/>
</dbReference>
<evidence type="ECO:0000256" key="2">
    <source>
        <dbReference type="ARBA" id="ARBA00022649"/>
    </source>
</evidence>